<evidence type="ECO:0000313" key="3">
    <source>
        <dbReference type="Proteomes" id="UP000007059"/>
    </source>
</evidence>
<proteinExistence type="predicted"/>
<keyword evidence="1" id="KW-0472">Membrane</keyword>
<dbReference type="AlphaFoldDB" id="D4KBQ7"/>
<feature type="transmembrane region" description="Helical" evidence="1">
    <location>
        <begin position="21"/>
        <end position="42"/>
    </location>
</feature>
<evidence type="ECO:0000313" key="2">
    <source>
        <dbReference type="EMBL" id="CBL02270.1"/>
    </source>
</evidence>
<keyword evidence="1" id="KW-1133">Transmembrane helix</keyword>
<dbReference type="Proteomes" id="UP000007059">
    <property type="component" value="Chromosome"/>
</dbReference>
<dbReference type="HOGENOM" id="CLU_3080073_0_0_9"/>
<reference evidence="2 3" key="2">
    <citation type="submission" date="2010-03" db="EMBL/GenBank/DDBJ databases">
        <authorList>
            <person name="Pajon A."/>
        </authorList>
    </citation>
    <scope>NUCLEOTIDE SEQUENCE [LARGE SCALE GENOMIC DNA]</scope>
    <source>
        <strain evidence="2 3">SL3/3</strain>
    </source>
</reference>
<name>D4KBQ7_9FIRM</name>
<accession>D4KBQ7</accession>
<evidence type="ECO:0000256" key="1">
    <source>
        <dbReference type="SAM" id="Phobius"/>
    </source>
</evidence>
<gene>
    <name evidence="2" type="ORF">FPR_20620</name>
</gene>
<organism evidence="2 3">
    <name type="scientific">Faecalibacterium prausnitzii SL3/3</name>
    <dbReference type="NCBI Taxonomy" id="657322"/>
    <lineage>
        <taxon>Bacteria</taxon>
        <taxon>Bacillati</taxon>
        <taxon>Bacillota</taxon>
        <taxon>Clostridia</taxon>
        <taxon>Eubacteriales</taxon>
        <taxon>Oscillospiraceae</taxon>
        <taxon>Faecalibacterium</taxon>
    </lineage>
</organism>
<keyword evidence="1" id="KW-0812">Transmembrane</keyword>
<dbReference type="EMBL" id="FP929046">
    <property type="protein sequence ID" value="CBL02270.1"/>
    <property type="molecule type" value="Genomic_DNA"/>
</dbReference>
<dbReference type="KEGG" id="fpa:FPR_20620"/>
<reference evidence="2 3" key="1">
    <citation type="submission" date="2010-03" db="EMBL/GenBank/DDBJ databases">
        <title>The genome sequence of Faecalibacterium prausnitzii SL3/3.</title>
        <authorList>
            <consortium name="metaHIT consortium -- http://www.metahit.eu/"/>
            <person name="Pajon A."/>
            <person name="Turner K."/>
            <person name="Parkhill J."/>
            <person name="Duncan S."/>
            <person name="Flint H."/>
        </authorList>
    </citation>
    <scope>NUCLEOTIDE SEQUENCE [LARGE SCALE GENOMIC DNA]</scope>
    <source>
        <strain evidence="2 3">SL3/3</strain>
    </source>
</reference>
<protein>
    <submittedName>
        <fullName evidence="2">Uncharacterized protein</fullName>
    </submittedName>
</protein>
<sequence>MDCKRVTVIRIGPVISTRMKALHGNVWCFFVLSAVHLTSPFMKKAFVAARRP</sequence>